<evidence type="ECO:0000256" key="1">
    <source>
        <dbReference type="SAM" id="MobiDB-lite"/>
    </source>
</evidence>
<feature type="compositionally biased region" description="Low complexity" evidence="1">
    <location>
        <begin position="315"/>
        <end position="331"/>
    </location>
</feature>
<keyword evidence="3" id="KW-1185">Reference proteome</keyword>
<feature type="region of interest" description="Disordered" evidence="1">
    <location>
        <begin position="274"/>
        <end position="364"/>
    </location>
</feature>
<dbReference type="SUPFAM" id="SSF47473">
    <property type="entry name" value="EF-hand"/>
    <property type="match status" value="1"/>
</dbReference>
<feature type="compositionally biased region" description="Acidic residues" evidence="1">
    <location>
        <begin position="274"/>
        <end position="283"/>
    </location>
</feature>
<dbReference type="Gene3D" id="1.10.238.10">
    <property type="entry name" value="EF-hand"/>
    <property type="match status" value="1"/>
</dbReference>
<feature type="compositionally biased region" description="Pro residues" evidence="1">
    <location>
        <begin position="332"/>
        <end position="342"/>
    </location>
</feature>
<feature type="compositionally biased region" description="Polar residues" evidence="1">
    <location>
        <begin position="40"/>
        <end position="58"/>
    </location>
</feature>
<evidence type="ECO:0000313" key="3">
    <source>
        <dbReference type="Proteomes" id="UP000612055"/>
    </source>
</evidence>
<gene>
    <name evidence="2" type="ORF">HYH03_010842</name>
</gene>
<dbReference type="AlphaFoldDB" id="A0A835XX78"/>
<dbReference type="InterPro" id="IPR011992">
    <property type="entry name" value="EF-hand-dom_pair"/>
</dbReference>
<reference evidence="2" key="1">
    <citation type="journal article" date="2020" name="bioRxiv">
        <title>Comparative genomics of Chlamydomonas.</title>
        <authorList>
            <person name="Craig R.J."/>
            <person name="Hasan A.R."/>
            <person name="Ness R.W."/>
            <person name="Keightley P.D."/>
        </authorList>
    </citation>
    <scope>NUCLEOTIDE SEQUENCE</scope>
    <source>
        <strain evidence="2">CCAP 11/70</strain>
    </source>
</reference>
<organism evidence="2 3">
    <name type="scientific">Edaphochlamys debaryana</name>
    <dbReference type="NCBI Taxonomy" id="47281"/>
    <lineage>
        <taxon>Eukaryota</taxon>
        <taxon>Viridiplantae</taxon>
        <taxon>Chlorophyta</taxon>
        <taxon>core chlorophytes</taxon>
        <taxon>Chlorophyceae</taxon>
        <taxon>CS clade</taxon>
        <taxon>Chlamydomonadales</taxon>
        <taxon>Chlamydomonadales incertae sedis</taxon>
        <taxon>Edaphochlamys</taxon>
    </lineage>
</organism>
<dbReference type="Proteomes" id="UP000612055">
    <property type="component" value="Unassembled WGS sequence"/>
</dbReference>
<proteinExistence type="predicted"/>
<sequence>MAFLQRLASGIKDTLFGGGGESSRPGTASSPTPPIARNSRGLSKTSSNGRGNRPSTASLGWLESHIRDAIAQFVQDKFDKGQCKPHVFTQFWLQFPKLEAGFAVLRSQLEARTGCREGPLPLGLLAAHPEDFGLGGGGASGSGVVGELCAKAATQRACKDLDFVGLVMLLLVVHITEPQAMEGAAPEVHTMLSCLELAFTHFNSARKGKLDKREVGEALQYESAKAHAKEGRGGRTSNRLAHRLFEGLDWEYDNTISFENFLRGILQLVSDEFGDEDEDEDDPLGLGPAGASTGPESGTEEAAGPGQAHARGRRPSSGVGSGSASASGAASPAPPRNTPPAPQHQNSRGAAPVASEPPPPAASE</sequence>
<name>A0A835XX78_9CHLO</name>
<comment type="caution">
    <text evidence="2">The sequence shown here is derived from an EMBL/GenBank/DDBJ whole genome shotgun (WGS) entry which is preliminary data.</text>
</comment>
<dbReference type="EMBL" id="JAEHOE010000059">
    <property type="protein sequence ID" value="KAG2490673.1"/>
    <property type="molecule type" value="Genomic_DNA"/>
</dbReference>
<feature type="region of interest" description="Disordered" evidence="1">
    <location>
        <begin position="15"/>
        <end position="58"/>
    </location>
</feature>
<accession>A0A835XX78</accession>
<feature type="compositionally biased region" description="Pro residues" evidence="1">
    <location>
        <begin position="355"/>
        <end position="364"/>
    </location>
</feature>
<evidence type="ECO:0000313" key="2">
    <source>
        <dbReference type="EMBL" id="KAG2490673.1"/>
    </source>
</evidence>
<dbReference type="OrthoDB" id="531440at2759"/>
<protein>
    <submittedName>
        <fullName evidence="2">Uncharacterized protein</fullName>
    </submittedName>
</protein>